<dbReference type="GO" id="GO:0005813">
    <property type="term" value="C:centrosome"/>
    <property type="evidence" value="ECO:0007669"/>
    <property type="project" value="TreeGrafter"/>
</dbReference>
<reference evidence="2" key="2">
    <citation type="submission" date="2025-09" db="UniProtKB">
        <authorList>
            <consortium name="Ensembl"/>
        </authorList>
    </citation>
    <scope>IDENTIFICATION</scope>
</reference>
<dbReference type="Gene3D" id="1.25.40.990">
    <property type="match status" value="1"/>
</dbReference>
<dbReference type="GO" id="GO:0005634">
    <property type="term" value="C:nucleus"/>
    <property type="evidence" value="ECO:0007669"/>
    <property type="project" value="TreeGrafter"/>
</dbReference>
<dbReference type="Ensembl" id="ENSLLET00000033160.1">
    <property type="protein sequence ID" value="ENSLLEP00000031937.1"/>
    <property type="gene ID" value="ENSLLEG00000020233.1"/>
</dbReference>
<dbReference type="GeneTree" id="ENSGT00940000160988"/>
<evidence type="ECO:0000313" key="3">
    <source>
        <dbReference type="Proteomes" id="UP000694569"/>
    </source>
</evidence>
<dbReference type="InterPro" id="IPR005062">
    <property type="entry name" value="SAC3/GANP/THP3_conserved"/>
</dbReference>
<dbReference type="GO" id="GO:0051298">
    <property type="term" value="P:centrosome duplication"/>
    <property type="evidence" value="ECO:0007669"/>
    <property type="project" value="TreeGrafter"/>
</dbReference>
<dbReference type="PANTHER" id="PTHR12436">
    <property type="entry name" value="80 KDA MCM3-ASSOCIATED PROTEIN"/>
    <property type="match status" value="1"/>
</dbReference>
<keyword evidence="3" id="KW-1185">Reference proteome</keyword>
<name>A0A8C5Q3Z2_9ANUR</name>
<dbReference type="InterPro" id="IPR045107">
    <property type="entry name" value="SAC3/GANP/THP3"/>
</dbReference>
<dbReference type="Proteomes" id="UP000694569">
    <property type="component" value="Unplaced"/>
</dbReference>
<dbReference type="Pfam" id="PF03399">
    <property type="entry name" value="SAC3_GANP"/>
    <property type="match status" value="1"/>
</dbReference>
<dbReference type="PANTHER" id="PTHR12436:SF38">
    <property type="entry name" value="SAC3 DOMAIN-CONTAINING PROTEIN 1"/>
    <property type="match status" value="1"/>
</dbReference>
<dbReference type="GO" id="GO:0051225">
    <property type="term" value="P:spindle assembly"/>
    <property type="evidence" value="ECO:0007669"/>
    <property type="project" value="TreeGrafter"/>
</dbReference>
<dbReference type="OrthoDB" id="264795at2759"/>
<dbReference type="AlphaFoldDB" id="A0A8C5Q3Z2"/>
<dbReference type="GO" id="GO:0005819">
    <property type="term" value="C:spindle"/>
    <property type="evidence" value="ECO:0007669"/>
    <property type="project" value="TreeGrafter"/>
</dbReference>
<organism evidence="2 3">
    <name type="scientific">Leptobrachium leishanense</name>
    <name type="common">Leishan spiny toad</name>
    <dbReference type="NCBI Taxonomy" id="445787"/>
    <lineage>
        <taxon>Eukaryota</taxon>
        <taxon>Metazoa</taxon>
        <taxon>Chordata</taxon>
        <taxon>Craniata</taxon>
        <taxon>Vertebrata</taxon>
        <taxon>Euteleostomi</taxon>
        <taxon>Amphibia</taxon>
        <taxon>Batrachia</taxon>
        <taxon>Anura</taxon>
        <taxon>Pelobatoidea</taxon>
        <taxon>Megophryidae</taxon>
        <taxon>Leptobrachium</taxon>
    </lineage>
</organism>
<sequence>MNLSSSPPVGQCLDMCPAKERKQRQQLGRLHRFEMQAGCSVSKGCRVKSLPLADPAKTVKEYSRPAAGKELSLPCDLRPPPVLLKTVRYLLMEVWDRAIDTGAGSLAEAYSFVFDRVRAVRQDLTVQRIRGRSGALVLEGSLGFLLCSPYLVRDLPLETYNVVLHGNQVRESFAELMECYRTEPKCPREAEFQALLLLYDLGNMDTMCRAMELPRSVGDSPQVRVALAINRAHLEGNWVRLFRLLDQLDCLQTCAFYRHFSSIRDQALRILTHAYNSRNCRFPLNLLTSLLALDNTEVAGQMCTRRGLVIVPGDQETVVFYKASFKDIRPDAPIKEDLMIERKRGDFTWAEIMLGEDEGEFVRSHK</sequence>
<protein>
    <submittedName>
        <fullName evidence="2">SAC3 domain containing 1</fullName>
    </submittedName>
</protein>
<evidence type="ECO:0000313" key="2">
    <source>
        <dbReference type="Ensembl" id="ENSLLEP00000031937.1"/>
    </source>
</evidence>
<accession>A0A8C5Q3Z2</accession>
<feature type="domain" description="SAC3/GANP/THP3 conserved" evidence="1">
    <location>
        <begin position="15"/>
        <end position="310"/>
    </location>
</feature>
<reference evidence="2" key="1">
    <citation type="submission" date="2025-08" db="UniProtKB">
        <authorList>
            <consortium name="Ensembl"/>
        </authorList>
    </citation>
    <scope>IDENTIFICATION</scope>
</reference>
<proteinExistence type="predicted"/>
<gene>
    <name evidence="2" type="primary">SAC3D1</name>
</gene>
<evidence type="ECO:0000259" key="1">
    <source>
        <dbReference type="Pfam" id="PF03399"/>
    </source>
</evidence>